<feature type="transmembrane region" description="Helical" evidence="5">
    <location>
        <begin position="157"/>
        <end position="181"/>
    </location>
</feature>
<evidence type="ECO:0000256" key="1">
    <source>
        <dbReference type="ARBA" id="ARBA00004141"/>
    </source>
</evidence>
<keyword evidence="2 5" id="KW-0812">Transmembrane</keyword>
<evidence type="ECO:0000313" key="7">
    <source>
        <dbReference type="Proteomes" id="UP000823046"/>
    </source>
</evidence>
<feature type="transmembrane region" description="Helical" evidence="5">
    <location>
        <begin position="243"/>
        <end position="265"/>
    </location>
</feature>
<evidence type="ECO:0008006" key="8">
    <source>
        <dbReference type="Google" id="ProtNLM"/>
    </source>
</evidence>
<feature type="transmembrane region" description="Helical" evidence="5">
    <location>
        <begin position="117"/>
        <end position="137"/>
    </location>
</feature>
<keyword evidence="3 5" id="KW-1133">Transmembrane helix</keyword>
<evidence type="ECO:0000256" key="3">
    <source>
        <dbReference type="ARBA" id="ARBA00022989"/>
    </source>
</evidence>
<organism evidence="6 7">
    <name type="scientific">Cardiosporidium cionae</name>
    <dbReference type="NCBI Taxonomy" id="476202"/>
    <lineage>
        <taxon>Eukaryota</taxon>
        <taxon>Sar</taxon>
        <taxon>Alveolata</taxon>
        <taxon>Apicomplexa</taxon>
        <taxon>Aconoidasida</taxon>
        <taxon>Nephromycida</taxon>
        <taxon>Cardiosporidium</taxon>
    </lineage>
</organism>
<sequence length="383" mass="42328">MGVLDHSVKIFHEVIHSTWYIGVFCALVASFVGALGDNIVRLSFLREEKRQRKIARPYYKRPLWVFGEFLTIICNPALTLAALKFAAASIVVPFGGLHIFWNVCLCGYLLRERLSRAEIIGSIVILFGILLVVFFGTHEIPDYTVDRLISLLKQPMFIFYSVAAIFSIAFCWYFGDVEVVGTINDMLYSHAHPQQHATLHPGIARFCIAALSGITGGNGNLFAKAVVEAIHADGGSVLYRYEFYLMALFVIILCFLQALCLTIALGRYEAKFVVPMVNACLVASGSTGGILLFQEYGDLKEFDVLFFSIGVSSVIGGIFILMKGDQMTFSEENASVDDERANLIASEGSHNYDKVVLPLDCSSRKSSLQISDECSDDCDDVQA</sequence>
<dbReference type="Proteomes" id="UP000823046">
    <property type="component" value="Unassembled WGS sequence"/>
</dbReference>
<evidence type="ECO:0000256" key="4">
    <source>
        <dbReference type="ARBA" id="ARBA00023136"/>
    </source>
</evidence>
<dbReference type="SUPFAM" id="SSF103481">
    <property type="entry name" value="Multidrug resistance efflux transporter EmrE"/>
    <property type="match status" value="1"/>
</dbReference>
<feature type="transmembrane region" description="Helical" evidence="5">
    <location>
        <begin position="89"/>
        <end position="110"/>
    </location>
</feature>
<dbReference type="PANTHER" id="PTHR12570">
    <property type="match status" value="1"/>
</dbReference>
<feature type="transmembrane region" description="Helical" evidence="5">
    <location>
        <begin position="63"/>
        <end position="83"/>
    </location>
</feature>
<dbReference type="PANTHER" id="PTHR12570:SF9">
    <property type="entry name" value="MAGNESIUM TRANSPORTER NIPA8-RELATED"/>
    <property type="match status" value="1"/>
</dbReference>
<feature type="transmembrane region" description="Helical" evidence="5">
    <location>
        <begin position="20"/>
        <end position="42"/>
    </location>
</feature>
<reference evidence="6 7" key="1">
    <citation type="journal article" date="2020" name="bioRxiv">
        <title>Metabolic contributions of an alphaproteobacterial endosymbiont in the apicomplexan Cardiosporidium cionae.</title>
        <authorList>
            <person name="Hunter E.S."/>
            <person name="Paight C.J."/>
            <person name="Lane C.E."/>
        </authorList>
    </citation>
    <scope>NUCLEOTIDE SEQUENCE [LARGE SCALE GENOMIC DNA]</scope>
    <source>
        <strain evidence="6">ESH_2018</strain>
    </source>
</reference>
<comment type="caution">
    <text evidence="6">The sequence shown here is derived from an EMBL/GenBank/DDBJ whole genome shotgun (WGS) entry which is preliminary data.</text>
</comment>
<feature type="transmembrane region" description="Helical" evidence="5">
    <location>
        <begin position="304"/>
        <end position="322"/>
    </location>
</feature>
<proteinExistence type="predicted"/>
<dbReference type="InterPro" id="IPR008521">
    <property type="entry name" value="Mg_trans_NIPA"/>
</dbReference>
<feature type="transmembrane region" description="Helical" evidence="5">
    <location>
        <begin position="202"/>
        <end position="223"/>
    </location>
</feature>
<comment type="subcellular location">
    <subcellularLocation>
        <location evidence="1">Membrane</location>
        <topology evidence="1">Multi-pass membrane protein</topology>
    </subcellularLocation>
</comment>
<keyword evidence="4 5" id="KW-0472">Membrane</keyword>
<evidence type="ECO:0000313" key="6">
    <source>
        <dbReference type="EMBL" id="KAF8820967.1"/>
    </source>
</evidence>
<dbReference type="InterPro" id="IPR037185">
    <property type="entry name" value="EmrE-like"/>
</dbReference>
<accession>A0ABQ7JAD6</accession>
<name>A0ABQ7JAD6_9APIC</name>
<dbReference type="EMBL" id="JADAQX010000263">
    <property type="protein sequence ID" value="KAF8820967.1"/>
    <property type="molecule type" value="Genomic_DNA"/>
</dbReference>
<evidence type="ECO:0000256" key="5">
    <source>
        <dbReference type="SAM" id="Phobius"/>
    </source>
</evidence>
<feature type="transmembrane region" description="Helical" evidence="5">
    <location>
        <begin position="272"/>
        <end position="292"/>
    </location>
</feature>
<protein>
    <recommendedName>
        <fullName evidence="8">Magnesium transporter NIPA</fullName>
    </recommendedName>
</protein>
<keyword evidence="7" id="KW-1185">Reference proteome</keyword>
<evidence type="ECO:0000256" key="2">
    <source>
        <dbReference type="ARBA" id="ARBA00022692"/>
    </source>
</evidence>
<gene>
    <name evidence="6" type="ORF">IE077_002609</name>
</gene>
<dbReference type="Pfam" id="PF05653">
    <property type="entry name" value="Mg_trans_NIPA"/>
    <property type="match status" value="1"/>
</dbReference>